<keyword evidence="2" id="KW-1185">Reference proteome</keyword>
<dbReference type="InterPro" id="IPR000253">
    <property type="entry name" value="FHA_dom"/>
</dbReference>
<dbReference type="Proteomes" id="UP000217696">
    <property type="component" value="Chromosome"/>
</dbReference>
<dbReference type="SUPFAM" id="SSF49879">
    <property type="entry name" value="SMAD/FHA domain"/>
    <property type="match status" value="1"/>
</dbReference>
<evidence type="ECO:0000313" key="2">
    <source>
        <dbReference type="Proteomes" id="UP000217696"/>
    </source>
</evidence>
<dbReference type="OrthoDB" id="2473431at2"/>
<gene>
    <name evidence="1" type="ORF">CB4_01359</name>
</gene>
<organism evidence="1 2">
    <name type="scientific">Aneurinibacillus soli</name>
    <dbReference type="NCBI Taxonomy" id="1500254"/>
    <lineage>
        <taxon>Bacteria</taxon>
        <taxon>Bacillati</taxon>
        <taxon>Bacillota</taxon>
        <taxon>Bacilli</taxon>
        <taxon>Bacillales</taxon>
        <taxon>Paenibacillaceae</taxon>
        <taxon>Aneurinibacillus group</taxon>
        <taxon>Aneurinibacillus</taxon>
    </lineage>
</organism>
<dbReference type="Pfam" id="PF00498">
    <property type="entry name" value="FHA"/>
    <property type="match status" value="1"/>
</dbReference>
<evidence type="ECO:0000313" key="1">
    <source>
        <dbReference type="EMBL" id="BAU27190.1"/>
    </source>
</evidence>
<dbReference type="KEGG" id="asoc:CB4_01359"/>
<reference evidence="1 2" key="1">
    <citation type="submission" date="2015-12" db="EMBL/GenBank/DDBJ databases">
        <title>Genome sequence of Aneurinibacillus soli.</title>
        <authorList>
            <person name="Lee J.S."/>
            <person name="Lee K.C."/>
            <person name="Kim K.K."/>
            <person name="Lee B.W."/>
        </authorList>
    </citation>
    <scope>NUCLEOTIDE SEQUENCE [LARGE SCALE GENOMIC DNA]</scope>
    <source>
        <strain evidence="1 2">CB4</strain>
    </source>
</reference>
<accession>A0A0U5B695</accession>
<dbReference type="EMBL" id="AP017312">
    <property type="protein sequence ID" value="BAU27190.1"/>
    <property type="molecule type" value="Genomic_DNA"/>
</dbReference>
<dbReference type="Gene3D" id="2.60.200.20">
    <property type="match status" value="1"/>
</dbReference>
<dbReference type="AlphaFoldDB" id="A0A0U5B695"/>
<sequence>MKQKASFWLRTGTTDVGTERARQIKIVDRMILIVILAALIYIYFINEHTGIKIVATLFLLALLAVYAVRKYEYIEDQEEISSKITKLVLLDEEGGHVHEWPIQGMTSLLIGKSSKQNEVDIDLSETEYASLISKQHAVLNYSAGCWYIEDIDSKNGTGIQKAHTDQKSKLQDHSPHPIGAGDTIYIANTRIMLT</sequence>
<dbReference type="RefSeq" id="WP_096464334.1">
    <property type="nucleotide sequence ID" value="NZ_AP017312.1"/>
</dbReference>
<dbReference type="PROSITE" id="PS50006">
    <property type="entry name" value="FHA_DOMAIN"/>
    <property type="match status" value="1"/>
</dbReference>
<protein>
    <submittedName>
        <fullName evidence="1">FHA domain protein</fullName>
    </submittedName>
</protein>
<dbReference type="InterPro" id="IPR008984">
    <property type="entry name" value="SMAD_FHA_dom_sf"/>
</dbReference>
<name>A0A0U5B695_9BACL</name>
<proteinExistence type="predicted"/>